<feature type="compositionally biased region" description="Polar residues" evidence="2">
    <location>
        <begin position="255"/>
        <end position="267"/>
    </location>
</feature>
<dbReference type="PANTHER" id="PTHR22166">
    <property type="entry name" value="ENDOPLASMIC RETICULUM JUNCTION FORMATION PROTEIN LUNAPARK"/>
    <property type="match status" value="1"/>
</dbReference>
<evidence type="ECO:0000256" key="1">
    <source>
        <dbReference type="RuleBase" id="RU367073"/>
    </source>
</evidence>
<reference evidence="4" key="1">
    <citation type="submission" date="2016-06" db="EMBL/GenBank/DDBJ databases">
        <authorList>
            <person name="Cuomo C."/>
            <person name="Litvintseva A."/>
            <person name="Heitman J."/>
            <person name="Chen Y."/>
            <person name="Sun S."/>
            <person name="Springer D."/>
            <person name="Dromer F."/>
            <person name="Young S."/>
            <person name="Zeng Q."/>
            <person name="Chapman S."/>
            <person name="Gujja S."/>
            <person name="Saif S."/>
            <person name="Birren B."/>
        </authorList>
    </citation>
    <scope>NUCLEOTIDE SEQUENCE</scope>
    <source>
        <strain evidence="4">CBS 7841</strain>
    </source>
</reference>
<keyword evidence="5" id="KW-1185">Reference proteome</keyword>
<proteinExistence type="inferred from homology"/>
<dbReference type="RefSeq" id="XP_066069673.1">
    <property type="nucleotide sequence ID" value="XM_066213576.1"/>
</dbReference>
<dbReference type="InterPro" id="IPR040115">
    <property type="entry name" value="Lnp"/>
</dbReference>
<comment type="subcellular location">
    <subcellularLocation>
        <location evidence="1">Endoplasmic reticulum membrane</location>
        <topology evidence="1">Multi-pass membrane protein</topology>
    </subcellularLocation>
</comment>
<comment type="similarity">
    <text evidence="1">Belongs to the lunapark family.</text>
</comment>
<keyword evidence="1" id="KW-0479">Metal-binding</keyword>
<dbReference type="InterPro" id="IPR019273">
    <property type="entry name" value="Lunapark_Znf"/>
</dbReference>
<dbReference type="AlphaFoldDB" id="A0AAJ8JV24"/>
<evidence type="ECO:0000259" key="3">
    <source>
        <dbReference type="Pfam" id="PF10058"/>
    </source>
</evidence>
<name>A0AAJ8JV24_9TREE</name>
<comment type="domain">
    <text evidence="1">The C4-type zinc finger motif is necessary both for its ER three-way tubular junction localization and formation.</text>
</comment>
<dbReference type="GO" id="GO:0008270">
    <property type="term" value="F:zinc ion binding"/>
    <property type="evidence" value="ECO:0007669"/>
    <property type="project" value="UniProtKB-KW"/>
</dbReference>
<feature type="compositionally biased region" description="Polar residues" evidence="2">
    <location>
        <begin position="89"/>
        <end position="101"/>
    </location>
</feature>
<dbReference type="GO" id="GO:0098826">
    <property type="term" value="C:endoplasmic reticulum tubular network membrane"/>
    <property type="evidence" value="ECO:0007669"/>
    <property type="project" value="UniProtKB-UniRule"/>
</dbReference>
<feature type="compositionally biased region" description="Low complexity" evidence="2">
    <location>
        <begin position="222"/>
        <end position="235"/>
    </location>
</feature>
<feature type="region of interest" description="Disordered" evidence="2">
    <location>
        <begin position="222"/>
        <end position="309"/>
    </location>
</feature>
<feature type="compositionally biased region" description="Basic and acidic residues" evidence="2">
    <location>
        <begin position="299"/>
        <end position="309"/>
    </location>
</feature>
<keyword evidence="1" id="KW-0863">Zinc-finger</keyword>
<comment type="function">
    <text evidence="1">Plays a role in determining ER morphology.</text>
</comment>
<keyword evidence="1" id="KW-0256">Endoplasmic reticulum</keyword>
<dbReference type="KEGG" id="cdep:91088398"/>
<evidence type="ECO:0000313" key="4">
    <source>
        <dbReference type="EMBL" id="WVN88973.1"/>
    </source>
</evidence>
<reference evidence="4" key="2">
    <citation type="journal article" date="2022" name="Elife">
        <title>Obligate sexual reproduction of a homothallic fungus closely related to the Cryptococcus pathogenic species complex.</title>
        <authorList>
            <person name="Passer A.R."/>
            <person name="Clancey S.A."/>
            <person name="Shea T."/>
            <person name="David-Palma M."/>
            <person name="Averette A.F."/>
            <person name="Boekhout T."/>
            <person name="Porcel B.M."/>
            <person name="Nowrousian M."/>
            <person name="Cuomo C.A."/>
            <person name="Sun S."/>
            <person name="Heitman J."/>
            <person name="Coelho M.A."/>
        </authorList>
    </citation>
    <scope>NUCLEOTIDE SEQUENCE</scope>
    <source>
        <strain evidence="4">CBS 7841</strain>
    </source>
</reference>
<dbReference type="GeneID" id="91088398"/>
<keyword evidence="1" id="KW-0862">Zinc</keyword>
<organism evidence="4 5">
    <name type="scientific">Cryptococcus depauperatus CBS 7841</name>
    <dbReference type="NCBI Taxonomy" id="1295531"/>
    <lineage>
        <taxon>Eukaryota</taxon>
        <taxon>Fungi</taxon>
        <taxon>Dikarya</taxon>
        <taxon>Basidiomycota</taxon>
        <taxon>Agaricomycotina</taxon>
        <taxon>Tremellomycetes</taxon>
        <taxon>Tremellales</taxon>
        <taxon>Cryptococcaceae</taxon>
        <taxon>Cryptococcus</taxon>
    </lineage>
</organism>
<dbReference type="PANTHER" id="PTHR22166:SF12">
    <property type="entry name" value="ENDOPLASMIC RETICULUM JUNCTION FORMATION PROTEIN LUNAPARK"/>
    <property type="match status" value="1"/>
</dbReference>
<dbReference type="GO" id="GO:0071788">
    <property type="term" value="P:endoplasmic reticulum tubular network maintenance"/>
    <property type="evidence" value="ECO:0007669"/>
    <property type="project" value="UniProtKB-UniRule"/>
</dbReference>
<dbReference type="Pfam" id="PF10058">
    <property type="entry name" value="Zn_ribbon_10"/>
    <property type="match status" value="1"/>
</dbReference>
<reference evidence="4" key="3">
    <citation type="submission" date="2024-01" db="EMBL/GenBank/DDBJ databases">
        <authorList>
            <person name="Coelho M.A."/>
            <person name="David-Palma M."/>
            <person name="Shea T."/>
            <person name="Sun S."/>
            <person name="Cuomo C.A."/>
            <person name="Heitman J."/>
        </authorList>
    </citation>
    <scope>NUCLEOTIDE SEQUENCE</scope>
    <source>
        <strain evidence="4">CBS 7841</strain>
    </source>
</reference>
<dbReference type="Proteomes" id="UP000094043">
    <property type="component" value="Chromosome 5"/>
</dbReference>
<evidence type="ECO:0000313" key="5">
    <source>
        <dbReference type="Proteomes" id="UP000094043"/>
    </source>
</evidence>
<dbReference type="EMBL" id="CP143788">
    <property type="protein sequence ID" value="WVN88973.1"/>
    <property type="molecule type" value="Genomic_DNA"/>
</dbReference>
<sequence>MGRLVGMAGVTAGPFVIYAFNRLVHLFYTRQRSHEENILRDLLTKQRKQLEEIKKMTNYDSTRKLIERYDDLSSPTSSPVSLDPPASPHTPQKLSQSSTPSHKLPIKGPGGTPNAPGHLIEASRIPVVKPGNPISPEQAAVMQSQLETVQPVLPTPEKKWYDRIVDSILGDDPSQANQSNFALVCEKCFRHNGLVGSKYEWERMQWICPRCNHLNPSPISRLISSDSSQSPTPSQLFQTTPSKPHLHPQAPVTPSHIQRSPASGNSIRQRKLLGEKGTPGASKLGQEVFTVEDDESENEQSKEEMDVDE</sequence>
<gene>
    <name evidence="4" type="ORF">L203_104188</name>
</gene>
<feature type="region of interest" description="Disordered" evidence="2">
    <location>
        <begin position="71"/>
        <end position="118"/>
    </location>
</feature>
<accession>A0AAJ8JV24</accession>
<dbReference type="GO" id="GO:1903373">
    <property type="term" value="P:positive regulation of endoplasmic reticulum tubular network organization"/>
    <property type="evidence" value="ECO:0007669"/>
    <property type="project" value="UniProtKB-UniRule"/>
</dbReference>
<protein>
    <recommendedName>
        <fullName evidence="1">Endoplasmic reticulum junction formation protein lunapark</fullName>
    </recommendedName>
</protein>
<evidence type="ECO:0000256" key="2">
    <source>
        <dbReference type="SAM" id="MobiDB-lite"/>
    </source>
</evidence>
<feature type="domain" description="Lunapark zinc ribbon" evidence="3">
    <location>
        <begin position="160"/>
        <end position="215"/>
    </location>
</feature>